<dbReference type="InterPro" id="IPR001907">
    <property type="entry name" value="ClpP"/>
</dbReference>
<dbReference type="SUPFAM" id="SSF48403">
    <property type="entry name" value="Ankyrin repeat"/>
    <property type="match status" value="1"/>
</dbReference>
<gene>
    <name evidence="9" type="ORF">ACFPZ3_62025</name>
</gene>
<evidence type="ECO:0000313" key="10">
    <source>
        <dbReference type="Proteomes" id="UP001596058"/>
    </source>
</evidence>
<dbReference type="PANTHER" id="PTHR10381:SF70">
    <property type="entry name" value="ATP-DEPENDENT CLP PROTEASE PROTEOLYTIC SUBUNIT"/>
    <property type="match status" value="1"/>
</dbReference>
<reference evidence="10" key="1">
    <citation type="journal article" date="2019" name="Int. J. Syst. Evol. Microbiol.">
        <title>The Global Catalogue of Microorganisms (GCM) 10K type strain sequencing project: providing services to taxonomists for standard genome sequencing and annotation.</title>
        <authorList>
            <consortium name="The Broad Institute Genomics Platform"/>
            <consortium name="The Broad Institute Genome Sequencing Center for Infectious Disease"/>
            <person name="Wu L."/>
            <person name="Ma J."/>
        </authorList>
    </citation>
    <scope>NUCLEOTIDE SEQUENCE [LARGE SCALE GENOMIC DNA]</scope>
    <source>
        <strain evidence="10">CCUG 53903</strain>
    </source>
</reference>
<dbReference type="Pfam" id="PF00574">
    <property type="entry name" value="CLP_protease"/>
    <property type="match status" value="1"/>
</dbReference>
<evidence type="ECO:0000256" key="3">
    <source>
        <dbReference type="ARBA" id="ARBA00022670"/>
    </source>
</evidence>
<dbReference type="GO" id="GO:0006508">
    <property type="term" value="P:proteolysis"/>
    <property type="evidence" value="ECO:0007669"/>
    <property type="project" value="UniProtKB-KW"/>
</dbReference>
<evidence type="ECO:0000256" key="6">
    <source>
        <dbReference type="PROSITE-ProRule" id="PRU00023"/>
    </source>
</evidence>
<dbReference type="Gene3D" id="3.90.226.10">
    <property type="entry name" value="2-enoyl-CoA Hydratase, Chain A, domain 1"/>
    <property type="match status" value="1"/>
</dbReference>
<evidence type="ECO:0000256" key="2">
    <source>
        <dbReference type="ARBA" id="ARBA00022490"/>
    </source>
</evidence>
<evidence type="ECO:0000256" key="5">
    <source>
        <dbReference type="ARBA" id="ARBA00022825"/>
    </source>
</evidence>
<keyword evidence="5" id="KW-0720">Serine protease</keyword>
<comment type="caution">
    <text evidence="9">The sequence shown here is derived from an EMBL/GenBank/DDBJ whole genome shotgun (WGS) entry which is preliminary data.</text>
</comment>
<dbReference type="PROSITE" id="PS50088">
    <property type="entry name" value="ANK_REPEAT"/>
    <property type="match status" value="1"/>
</dbReference>
<dbReference type="CDD" id="cd07017">
    <property type="entry name" value="S14_ClpP_2"/>
    <property type="match status" value="1"/>
</dbReference>
<feature type="region of interest" description="Disordered" evidence="8">
    <location>
        <begin position="132"/>
        <end position="159"/>
    </location>
</feature>
<feature type="repeat" description="ANK" evidence="6">
    <location>
        <begin position="221"/>
        <end position="253"/>
    </location>
</feature>
<dbReference type="Proteomes" id="UP001596058">
    <property type="component" value="Unassembled WGS sequence"/>
</dbReference>
<comment type="similarity">
    <text evidence="1 7">Belongs to the peptidase S14 family.</text>
</comment>
<keyword evidence="4" id="KW-0378">Hydrolase</keyword>
<feature type="region of interest" description="Disordered" evidence="8">
    <location>
        <begin position="1"/>
        <end position="25"/>
    </location>
</feature>
<evidence type="ECO:0000256" key="4">
    <source>
        <dbReference type="ARBA" id="ARBA00022801"/>
    </source>
</evidence>
<dbReference type="InterPro" id="IPR036770">
    <property type="entry name" value="Ankyrin_rpt-contain_sf"/>
</dbReference>
<dbReference type="RefSeq" id="WP_379523808.1">
    <property type="nucleotide sequence ID" value="NZ_JBHSPA010000112.1"/>
</dbReference>
<organism evidence="9 10">
    <name type="scientific">Nonomuraea insulae</name>
    <dbReference type="NCBI Taxonomy" id="1616787"/>
    <lineage>
        <taxon>Bacteria</taxon>
        <taxon>Bacillati</taxon>
        <taxon>Actinomycetota</taxon>
        <taxon>Actinomycetes</taxon>
        <taxon>Streptosporangiales</taxon>
        <taxon>Streptosporangiaceae</taxon>
        <taxon>Nonomuraea</taxon>
    </lineage>
</organism>
<dbReference type="GO" id="GO:0008233">
    <property type="term" value="F:peptidase activity"/>
    <property type="evidence" value="ECO:0007669"/>
    <property type="project" value="UniProtKB-KW"/>
</dbReference>
<evidence type="ECO:0000256" key="8">
    <source>
        <dbReference type="SAM" id="MobiDB-lite"/>
    </source>
</evidence>
<dbReference type="EMBL" id="JBHSPA010000112">
    <property type="protein sequence ID" value="MFC5834395.1"/>
    <property type="molecule type" value="Genomic_DNA"/>
</dbReference>
<keyword evidence="3 9" id="KW-0645">Protease</keyword>
<evidence type="ECO:0000256" key="7">
    <source>
        <dbReference type="RuleBase" id="RU003567"/>
    </source>
</evidence>
<dbReference type="InterPro" id="IPR029045">
    <property type="entry name" value="ClpP/crotonase-like_dom_sf"/>
</dbReference>
<dbReference type="PANTHER" id="PTHR10381">
    <property type="entry name" value="ATP-DEPENDENT CLP PROTEASE PROTEOLYTIC SUBUNIT"/>
    <property type="match status" value="1"/>
</dbReference>
<dbReference type="InterPro" id="IPR002110">
    <property type="entry name" value="Ankyrin_rpt"/>
</dbReference>
<keyword evidence="2" id="KW-0963">Cytoplasm</keyword>
<dbReference type="InterPro" id="IPR023562">
    <property type="entry name" value="ClpP/TepA"/>
</dbReference>
<sequence>MTDASHAPDGADPRSFAEPPAEQEYTREELLRRRTIVLDERLEHDNADRIANDLRALARHDPLTDVVLLIDSSGGSVQAGLDLITVMDDVSCDVVTYVMGSAEGMALLVLAAGTKGRRHALPYARVMMRRPPDTRVMTPRPPDADEARKFPHDRGVRSARHQVARVAAERTGRTMEQVLADMAAERSFSAEEARAYGVVDEVVDQCKPLTQRHPDRDRDVDGNTMLHHAYFSGNTSVATWLLGLGADPALHNRFGVTPPLMAKVWLAESQLFKLASLVDPGHSWGGSMIGPPSPPSASRRDRTWTNPGAAARLCTLLRRHDPSVYAFALAKAVKRGEPRAILKSAIKIGRPESLVQLEALLDRHGTAEIATDYLNSGSPELADAGREWAYKHFFVISMGYGGGGQSGWGTG</sequence>
<protein>
    <recommendedName>
        <fullName evidence="7">ATP-dependent Clp protease proteolytic subunit</fullName>
    </recommendedName>
</protein>
<dbReference type="PROSITE" id="PS50297">
    <property type="entry name" value="ANK_REP_REGION"/>
    <property type="match status" value="1"/>
</dbReference>
<evidence type="ECO:0000256" key="1">
    <source>
        <dbReference type="ARBA" id="ARBA00007039"/>
    </source>
</evidence>
<name>A0ABW1D8I7_9ACTN</name>
<accession>A0ABW1D8I7</accession>
<evidence type="ECO:0000313" key="9">
    <source>
        <dbReference type="EMBL" id="MFC5834395.1"/>
    </source>
</evidence>
<dbReference type="PRINTS" id="PR00127">
    <property type="entry name" value="CLPPROTEASEP"/>
</dbReference>
<keyword evidence="6" id="KW-0040">ANK repeat</keyword>
<keyword evidence="10" id="KW-1185">Reference proteome</keyword>
<dbReference type="Gene3D" id="1.25.40.20">
    <property type="entry name" value="Ankyrin repeat-containing domain"/>
    <property type="match status" value="1"/>
</dbReference>
<proteinExistence type="inferred from homology"/>
<dbReference type="SUPFAM" id="SSF52096">
    <property type="entry name" value="ClpP/crotonase"/>
    <property type="match status" value="1"/>
</dbReference>
<feature type="compositionally biased region" description="Basic and acidic residues" evidence="8">
    <location>
        <begin position="142"/>
        <end position="156"/>
    </location>
</feature>